<dbReference type="PROSITE" id="PS00105">
    <property type="entry name" value="AA_TRANSFER_CLASS_1"/>
    <property type="match status" value="1"/>
</dbReference>
<protein>
    <recommendedName>
        <fullName evidence="4">Aminotransferase</fullName>
        <ecNumber evidence="4">2.6.1.-</ecNumber>
    </recommendedName>
</protein>
<dbReference type="InterPro" id="IPR015424">
    <property type="entry name" value="PyrdxlP-dep_Trfase"/>
</dbReference>
<dbReference type="Pfam" id="PF00155">
    <property type="entry name" value="Aminotran_1_2"/>
    <property type="match status" value="1"/>
</dbReference>
<evidence type="ECO:0000313" key="7">
    <source>
        <dbReference type="Proteomes" id="UP000007102"/>
    </source>
</evidence>
<keyword evidence="3 4" id="KW-0808">Transferase</keyword>
<name>F0S0V9_DESTD</name>
<dbReference type="eggNOG" id="COG0436">
    <property type="taxonomic scope" value="Bacteria"/>
</dbReference>
<keyword evidence="7" id="KW-1185">Reference proteome</keyword>
<sequence length="402" mass="45330">MSKFQFARIDRLPPYVFAVVNDLKTKMRRAGEDIVDLGMGNPDLPTPQHIVDKLCEAAQNPKNHRYSQTKGLFKLREALALWYKRKYNVDLDPETEVITTIGSKEGLAHLALTLINPGDVAIVPSPAYPIHPYSIIIAGGDVRSVPLIPGEEEGFFESIVKAYKESWPRPKLLILNFPHNPTTACVDLPFFEKIVDFAKDNNLIVIQDIAYAEISFDGYVPPSILQVKGAKDVAVEFYSLSKSYSMAGWRVGFAAGNKEIIHALYRMKSYLDYGMFQPIQIAAIIALKGDQSCVEEYRKVYGRRRNVLVEGLNRIGWKVEKPKATMFVWAEIPEKFQSMGSLEFAKMLLLDGKVAVSPGIGFGEYGDKYVRFALVENELRIKQAIRGIKRAFEKYGLRNINV</sequence>
<dbReference type="KEGG" id="dte:Dester_0105"/>
<accession>F0S0V9</accession>
<organism evidence="6 7">
    <name type="scientific">Desulfurobacterium thermolithotrophum (strain DSM 11699 / BSA)</name>
    <dbReference type="NCBI Taxonomy" id="868864"/>
    <lineage>
        <taxon>Bacteria</taxon>
        <taxon>Pseudomonadati</taxon>
        <taxon>Aquificota</taxon>
        <taxon>Aquificia</taxon>
        <taxon>Desulfurobacteriales</taxon>
        <taxon>Desulfurobacteriaceae</taxon>
        <taxon>Desulfurobacterium</taxon>
    </lineage>
</organism>
<dbReference type="NCBIfam" id="NF006033">
    <property type="entry name" value="PRK08175.1"/>
    <property type="match status" value="1"/>
</dbReference>
<dbReference type="InterPro" id="IPR015422">
    <property type="entry name" value="PyrdxlP-dep_Trfase_small"/>
</dbReference>
<dbReference type="Gene3D" id="3.40.640.10">
    <property type="entry name" value="Type I PLP-dependent aspartate aminotransferase-like (Major domain)"/>
    <property type="match status" value="1"/>
</dbReference>
<reference evidence="6 7" key="1">
    <citation type="journal article" date="2011" name="Stand. Genomic Sci.">
        <title>Complete genome sequence of the thermophilic sulfur-reducer Desulfurobacterium thermolithotrophum type strain (BSA(T)) from a deep-sea hydrothermal vent.</title>
        <authorList>
            <person name="Goker M."/>
            <person name="Daligault H."/>
            <person name="Mwirichia R."/>
            <person name="Lapidus A."/>
            <person name="Lucas S."/>
            <person name="Deshpande S."/>
            <person name="Pagani I."/>
            <person name="Tapia R."/>
            <person name="Cheng J.F."/>
            <person name="Goodwin L."/>
            <person name="Pitluck S."/>
            <person name="Liolios K."/>
            <person name="Ivanova N."/>
            <person name="Mavromatis K."/>
            <person name="Mikhailova N."/>
            <person name="Pati A."/>
            <person name="Chen A."/>
            <person name="Palaniappan K."/>
            <person name="Han C."/>
            <person name="Land M."/>
            <person name="Hauser L."/>
            <person name="Pan C."/>
            <person name="Brambilla E.M."/>
            <person name="Rohde M."/>
            <person name="Spring S."/>
            <person name="Sikorski J."/>
            <person name="Wirth R."/>
            <person name="Detter J.C."/>
            <person name="Woyke T."/>
            <person name="Bristow J."/>
            <person name="Eisen J.A."/>
            <person name="Markowitz V."/>
            <person name="Hugenholtz P."/>
            <person name="Kyrpides N.C."/>
            <person name="Klenk H.P."/>
        </authorList>
    </citation>
    <scope>NUCLEOTIDE SEQUENCE [LARGE SCALE GENOMIC DNA]</scope>
    <source>
        <strain evidence="7">DSM 11699 / BSA</strain>
    </source>
</reference>
<reference evidence="7" key="2">
    <citation type="submission" date="2011-02" db="EMBL/GenBank/DDBJ databases">
        <title>The complete genome of Desulfurobacterium thermolithotrophum DSM 11699.</title>
        <authorList>
            <consortium name="US DOE Joint Genome Institute (JGI-PGF)"/>
            <person name="Lucas S."/>
            <person name="Copeland A."/>
            <person name="Lapidus A."/>
            <person name="Bruce D."/>
            <person name="Goodwin L."/>
            <person name="Pitluck S."/>
            <person name="Kyrpides N."/>
            <person name="Mavromatis K."/>
            <person name="Pagani I."/>
            <person name="Ivanova N."/>
            <person name="Mikhailova N."/>
            <person name="Daligault H."/>
            <person name="Detter J.C."/>
            <person name="Tapia R."/>
            <person name="Han C."/>
            <person name="Land M."/>
            <person name="Hauser L."/>
            <person name="Markowitz V."/>
            <person name="Cheng J.-F."/>
            <person name="Hugenholtz P."/>
            <person name="Woyke T."/>
            <person name="Wu D."/>
            <person name="Spring S."/>
            <person name="Brambilla E."/>
            <person name="Klenk H.-P."/>
            <person name="Eisen J.A."/>
        </authorList>
    </citation>
    <scope>NUCLEOTIDE SEQUENCE [LARGE SCALE GENOMIC DNA]</scope>
    <source>
        <strain evidence="7">DSM 11699 / BSA</strain>
    </source>
</reference>
<dbReference type="Proteomes" id="UP000007102">
    <property type="component" value="Chromosome"/>
</dbReference>
<keyword evidence="2 4" id="KW-0032">Aminotransferase</keyword>
<dbReference type="PANTHER" id="PTHR42832">
    <property type="entry name" value="AMINO ACID AMINOTRANSFERASE"/>
    <property type="match status" value="1"/>
</dbReference>
<dbReference type="InterPro" id="IPR004839">
    <property type="entry name" value="Aminotransferase_I/II_large"/>
</dbReference>
<dbReference type="EC" id="2.6.1.-" evidence="4"/>
<dbReference type="InterPro" id="IPR015421">
    <property type="entry name" value="PyrdxlP-dep_Trfase_major"/>
</dbReference>
<dbReference type="STRING" id="868864.Dester_0105"/>
<dbReference type="FunCoup" id="F0S0V9">
    <property type="interactions" value="110"/>
</dbReference>
<evidence type="ECO:0000313" key="6">
    <source>
        <dbReference type="EMBL" id="ADY72763.1"/>
    </source>
</evidence>
<dbReference type="Gene3D" id="3.90.1150.10">
    <property type="entry name" value="Aspartate Aminotransferase, domain 1"/>
    <property type="match status" value="1"/>
</dbReference>
<dbReference type="SUPFAM" id="SSF53383">
    <property type="entry name" value="PLP-dependent transferases"/>
    <property type="match status" value="1"/>
</dbReference>
<evidence type="ECO:0000259" key="5">
    <source>
        <dbReference type="Pfam" id="PF00155"/>
    </source>
</evidence>
<dbReference type="AlphaFoldDB" id="F0S0V9"/>
<comment type="similarity">
    <text evidence="4">Belongs to the class-I pyridoxal-phosphate-dependent aminotransferase family.</text>
</comment>
<dbReference type="HOGENOM" id="CLU_017584_4_5_0"/>
<dbReference type="GO" id="GO:0030170">
    <property type="term" value="F:pyridoxal phosphate binding"/>
    <property type="evidence" value="ECO:0007669"/>
    <property type="project" value="InterPro"/>
</dbReference>
<dbReference type="InterPro" id="IPR004838">
    <property type="entry name" value="NHTrfase_class1_PyrdxlP-BS"/>
</dbReference>
<evidence type="ECO:0000256" key="2">
    <source>
        <dbReference type="ARBA" id="ARBA00022576"/>
    </source>
</evidence>
<dbReference type="CDD" id="cd00609">
    <property type="entry name" value="AAT_like"/>
    <property type="match status" value="1"/>
</dbReference>
<dbReference type="InterPro" id="IPR050881">
    <property type="entry name" value="LL-DAP_aminotransferase"/>
</dbReference>
<evidence type="ECO:0000256" key="4">
    <source>
        <dbReference type="RuleBase" id="RU000481"/>
    </source>
</evidence>
<gene>
    <name evidence="6" type="ordered locus">Dester_0105</name>
</gene>
<proteinExistence type="inferred from homology"/>
<dbReference type="InParanoid" id="F0S0V9"/>
<dbReference type="EMBL" id="CP002543">
    <property type="protein sequence ID" value="ADY72763.1"/>
    <property type="molecule type" value="Genomic_DNA"/>
</dbReference>
<dbReference type="PANTHER" id="PTHR42832:SF1">
    <property type="entry name" value="GLUTAMATE-PYRUVATE AMINOTRANSFERASE ALAC"/>
    <property type="match status" value="1"/>
</dbReference>
<evidence type="ECO:0000256" key="3">
    <source>
        <dbReference type="ARBA" id="ARBA00022679"/>
    </source>
</evidence>
<dbReference type="RefSeq" id="WP_013637723.1">
    <property type="nucleotide sequence ID" value="NC_015185.1"/>
</dbReference>
<dbReference type="OrthoDB" id="9803354at2"/>
<dbReference type="GO" id="GO:0008483">
    <property type="term" value="F:transaminase activity"/>
    <property type="evidence" value="ECO:0007669"/>
    <property type="project" value="UniProtKB-KW"/>
</dbReference>
<feature type="domain" description="Aminotransferase class I/classII large" evidence="5">
    <location>
        <begin position="33"/>
        <end position="374"/>
    </location>
</feature>
<comment type="cofactor">
    <cofactor evidence="1 4">
        <name>pyridoxal 5'-phosphate</name>
        <dbReference type="ChEBI" id="CHEBI:597326"/>
    </cofactor>
</comment>
<evidence type="ECO:0000256" key="1">
    <source>
        <dbReference type="ARBA" id="ARBA00001933"/>
    </source>
</evidence>